<dbReference type="Gene3D" id="1.10.10.60">
    <property type="entry name" value="Homeodomain-like"/>
    <property type="match status" value="2"/>
</dbReference>
<evidence type="ECO:0000256" key="1">
    <source>
        <dbReference type="ARBA" id="ARBA00004123"/>
    </source>
</evidence>
<dbReference type="PROSITE" id="PS50090">
    <property type="entry name" value="MYB_LIKE"/>
    <property type="match status" value="2"/>
</dbReference>
<keyword evidence="2" id="KW-0677">Repeat</keyword>
<dbReference type="AlphaFoldDB" id="A0A835KIA5"/>
<feature type="domain" description="Myb-like" evidence="8">
    <location>
        <begin position="70"/>
        <end position="120"/>
    </location>
</feature>
<dbReference type="InterPro" id="IPR044676">
    <property type="entry name" value="EOBI/EOBII-like_plant"/>
</dbReference>
<dbReference type="Proteomes" id="UP000636709">
    <property type="component" value="Unassembled WGS sequence"/>
</dbReference>
<dbReference type="InterPro" id="IPR017930">
    <property type="entry name" value="Myb_dom"/>
</dbReference>
<dbReference type="EMBL" id="JACEFO010001609">
    <property type="protein sequence ID" value="KAF8731169.1"/>
    <property type="molecule type" value="Genomic_DNA"/>
</dbReference>
<evidence type="ECO:0000259" key="8">
    <source>
        <dbReference type="PROSITE" id="PS50090"/>
    </source>
</evidence>
<dbReference type="Gramene" id="Dexi9B01G0036330.1">
    <property type="protein sequence ID" value="Dexi9B01G0036330.1:cds"/>
    <property type="gene ID" value="Dexi9B01G0036330"/>
</dbReference>
<evidence type="ECO:0000256" key="4">
    <source>
        <dbReference type="ARBA" id="ARBA00023125"/>
    </source>
</evidence>
<keyword evidence="11" id="KW-1185">Reference proteome</keyword>
<evidence type="ECO:0000313" key="10">
    <source>
        <dbReference type="EMBL" id="KAF8731169.1"/>
    </source>
</evidence>
<dbReference type="Pfam" id="PF00249">
    <property type="entry name" value="Myb_DNA-binding"/>
    <property type="match status" value="2"/>
</dbReference>
<evidence type="ECO:0000256" key="6">
    <source>
        <dbReference type="ARBA" id="ARBA00023242"/>
    </source>
</evidence>
<comment type="subcellular location">
    <subcellularLocation>
        <location evidence="1">Nucleus</location>
    </subcellularLocation>
</comment>
<keyword evidence="4" id="KW-0238">DNA-binding</keyword>
<evidence type="ECO:0000256" key="5">
    <source>
        <dbReference type="ARBA" id="ARBA00023163"/>
    </source>
</evidence>
<dbReference type="SMART" id="SM00717">
    <property type="entry name" value="SANT"/>
    <property type="match status" value="2"/>
</dbReference>
<accession>A0A835KIA5</accession>
<comment type="caution">
    <text evidence="10">The sequence shown here is derived from an EMBL/GenBank/DDBJ whole genome shotgun (WGS) entry which is preliminary data.</text>
</comment>
<dbReference type="PANTHER" id="PTHR45675:SF1">
    <property type="entry name" value="MYB TRANSCRIPTION FACTOR-RELATED"/>
    <property type="match status" value="1"/>
</dbReference>
<dbReference type="GO" id="GO:0005634">
    <property type="term" value="C:nucleus"/>
    <property type="evidence" value="ECO:0007669"/>
    <property type="project" value="UniProtKB-SubCell"/>
</dbReference>
<evidence type="ECO:0000256" key="7">
    <source>
        <dbReference type="SAM" id="MobiDB-lite"/>
    </source>
</evidence>
<name>A0A835KIA5_9POAL</name>
<reference evidence="10" key="1">
    <citation type="submission" date="2020-07" db="EMBL/GenBank/DDBJ databases">
        <title>Genome sequence and genetic diversity analysis of an under-domesticated orphan crop, white fonio (Digitaria exilis).</title>
        <authorList>
            <person name="Bennetzen J.L."/>
            <person name="Chen S."/>
            <person name="Ma X."/>
            <person name="Wang X."/>
            <person name="Yssel A.E.J."/>
            <person name="Chaluvadi S.R."/>
            <person name="Johnson M."/>
            <person name="Gangashetty P."/>
            <person name="Hamidou F."/>
            <person name="Sanogo M.D."/>
            <person name="Zwaenepoel A."/>
            <person name="Wallace J."/>
            <person name="Van De Peer Y."/>
            <person name="Van Deynze A."/>
        </authorList>
    </citation>
    <scope>NUCLEOTIDE SEQUENCE</scope>
    <source>
        <tissue evidence="10">Leaves</tissue>
    </source>
</reference>
<keyword evidence="3" id="KW-0805">Transcription regulation</keyword>
<dbReference type="FunFam" id="1.10.10.60:FF:000107">
    <property type="entry name" value="MYB transcription factor"/>
    <property type="match status" value="1"/>
</dbReference>
<feature type="domain" description="Myb-like" evidence="8">
    <location>
        <begin position="17"/>
        <end position="69"/>
    </location>
</feature>
<dbReference type="InterPro" id="IPR009057">
    <property type="entry name" value="Homeodomain-like_sf"/>
</dbReference>
<dbReference type="FunFam" id="1.10.10.60:FF:000011">
    <property type="entry name" value="Myb transcription factor"/>
    <property type="match status" value="1"/>
</dbReference>
<feature type="region of interest" description="Disordered" evidence="7">
    <location>
        <begin position="220"/>
        <end position="244"/>
    </location>
</feature>
<evidence type="ECO:0000256" key="3">
    <source>
        <dbReference type="ARBA" id="ARBA00023015"/>
    </source>
</evidence>
<dbReference type="PANTHER" id="PTHR45675">
    <property type="entry name" value="MYB TRANSCRIPTION FACTOR-RELATED-RELATED"/>
    <property type="match status" value="1"/>
</dbReference>
<proteinExistence type="predicted"/>
<feature type="domain" description="HTH myb-type" evidence="9">
    <location>
        <begin position="74"/>
        <end position="124"/>
    </location>
</feature>
<feature type="compositionally biased region" description="Low complexity" evidence="7">
    <location>
        <begin position="220"/>
        <end position="242"/>
    </location>
</feature>
<dbReference type="SUPFAM" id="SSF46689">
    <property type="entry name" value="Homeodomain-like"/>
    <property type="match status" value="1"/>
</dbReference>
<evidence type="ECO:0000256" key="2">
    <source>
        <dbReference type="ARBA" id="ARBA00022737"/>
    </source>
</evidence>
<sequence length="327" mass="35856">MDMAHERDASSEEEVMAGELRRGPWTVEEDILLMNYVASHGEGRWNSLARSAGLKRTGKSCRLRWLNYLRPDLRRGNITPQEQLLILELHSRWGNRWSKIAQHLPGRTDNEIKNYWRTRVQKHAKQLKCDVNSQQFKDVMRYLWMPRLVERIQAASNANANAVAGDDGGHGGAAADTPPLSSSWQLGADDDGICASPEYYLTAGDHHQLLNNHAAVPEVSSTATAGSSSPSSDSGTGTTATTQPWLAPVGGAEWFTTACDASSSAAVSMHDAVLPGQQQQQGCLIGDTWVSSELPELGVGDFEIGSFDVESIWSMDDSLWYTQTQGV</sequence>
<organism evidence="10 11">
    <name type="scientific">Digitaria exilis</name>
    <dbReference type="NCBI Taxonomy" id="1010633"/>
    <lineage>
        <taxon>Eukaryota</taxon>
        <taxon>Viridiplantae</taxon>
        <taxon>Streptophyta</taxon>
        <taxon>Embryophyta</taxon>
        <taxon>Tracheophyta</taxon>
        <taxon>Spermatophyta</taxon>
        <taxon>Magnoliopsida</taxon>
        <taxon>Liliopsida</taxon>
        <taxon>Poales</taxon>
        <taxon>Poaceae</taxon>
        <taxon>PACMAD clade</taxon>
        <taxon>Panicoideae</taxon>
        <taxon>Panicodae</taxon>
        <taxon>Paniceae</taxon>
        <taxon>Anthephorinae</taxon>
        <taxon>Digitaria</taxon>
    </lineage>
</organism>
<protein>
    <submittedName>
        <fullName evidence="10">Uncharacterized protein</fullName>
    </submittedName>
</protein>
<keyword evidence="5" id="KW-0804">Transcription</keyword>
<dbReference type="GO" id="GO:0043565">
    <property type="term" value="F:sequence-specific DNA binding"/>
    <property type="evidence" value="ECO:0007669"/>
    <property type="project" value="InterPro"/>
</dbReference>
<dbReference type="CDD" id="cd00167">
    <property type="entry name" value="SANT"/>
    <property type="match status" value="2"/>
</dbReference>
<feature type="domain" description="HTH myb-type" evidence="9">
    <location>
        <begin position="19"/>
        <end position="73"/>
    </location>
</feature>
<dbReference type="PROSITE" id="PS51294">
    <property type="entry name" value="HTH_MYB"/>
    <property type="match status" value="2"/>
</dbReference>
<keyword evidence="6" id="KW-0539">Nucleus</keyword>
<evidence type="ECO:0000259" key="9">
    <source>
        <dbReference type="PROSITE" id="PS51294"/>
    </source>
</evidence>
<evidence type="ECO:0000313" key="11">
    <source>
        <dbReference type="Proteomes" id="UP000636709"/>
    </source>
</evidence>
<dbReference type="OrthoDB" id="2143914at2759"/>
<dbReference type="InterPro" id="IPR001005">
    <property type="entry name" value="SANT/Myb"/>
</dbReference>
<gene>
    <name evidence="10" type="ORF">HU200_016491</name>
</gene>
<dbReference type="GO" id="GO:0003700">
    <property type="term" value="F:DNA-binding transcription factor activity"/>
    <property type="evidence" value="ECO:0007669"/>
    <property type="project" value="InterPro"/>
</dbReference>